<gene>
    <name evidence="1" type="ORF">Nepgr_007672</name>
</gene>
<evidence type="ECO:0000313" key="1">
    <source>
        <dbReference type="EMBL" id="GMH05832.1"/>
    </source>
</evidence>
<dbReference type="AlphaFoldDB" id="A0AAD3XIH1"/>
<comment type="caution">
    <text evidence="1">The sequence shown here is derived from an EMBL/GenBank/DDBJ whole genome shotgun (WGS) entry which is preliminary data.</text>
</comment>
<organism evidence="1 2">
    <name type="scientific">Nepenthes gracilis</name>
    <name type="common">Slender pitcher plant</name>
    <dbReference type="NCBI Taxonomy" id="150966"/>
    <lineage>
        <taxon>Eukaryota</taxon>
        <taxon>Viridiplantae</taxon>
        <taxon>Streptophyta</taxon>
        <taxon>Embryophyta</taxon>
        <taxon>Tracheophyta</taxon>
        <taxon>Spermatophyta</taxon>
        <taxon>Magnoliopsida</taxon>
        <taxon>eudicotyledons</taxon>
        <taxon>Gunneridae</taxon>
        <taxon>Pentapetalae</taxon>
        <taxon>Caryophyllales</taxon>
        <taxon>Nepenthaceae</taxon>
        <taxon>Nepenthes</taxon>
    </lineage>
</organism>
<reference evidence="1" key="1">
    <citation type="submission" date="2023-05" db="EMBL/GenBank/DDBJ databases">
        <title>Nepenthes gracilis genome sequencing.</title>
        <authorList>
            <person name="Fukushima K."/>
        </authorList>
    </citation>
    <scope>NUCLEOTIDE SEQUENCE</scope>
    <source>
        <strain evidence="1">SING2019-196</strain>
    </source>
</reference>
<name>A0AAD3XIH1_NEPGR</name>
<dbReference type="Proteomes" id="UP001279734">
    <property type="component" value="Unassembled WGS sequence"/>
</dbReference>
<evidence type="ECO:0000313" key="2">
    <source>
        <dbReference type="Proteomes" id="UP001279734"/>
    </source>
</evidence>
<protein>
    <submittedName>
        <fullName evidence="1">Uncharacterized protein</fullName>
    </submittedName>
</protein>
<keyword evidence="2" id="KW-1185">Reference proteome</keyword>
<proteinExistence type="predicted"/>
<dbReference type="EMBL" id="BSYO01000006">
    <property type="protein sequence ID" value="GMH05832.1"/>
    <property type="molecule type" value="Genomic_DNA"/>
</dbReference>
<accession>A0AAD3XIH1</accession>
<sequence length="85" mass="9538">MWVRNRRAMDIMETVTAQGRFSLRVRRRTPPTIRRQSVSIREHGEACEFSLQMDVGCADLCSLQWRVPALTAGSDVGLNPPSPAP</sequence>